<gene>
    <name evidence="9" type="ORF">FSB75_20930</name>
</gene>
<dbReference type="AlphaFoldDB" id="A0A5B8UQQ8"/>
<dbReference type="SUPFAM" id="SSF51445">
    <property type="entry name" value="(Trans)glycosidases"/>
    <property type="match status" value="1"/>
</dbReference>
<dbReference type="Gene3D" id="3.20.20.80">
    <property type="entry name" value="Glycosidases"/>
    <property type="match status" value="1"/>
</dbReference>
<keyword evidence="10" id="KW-1185">Reference proteome</keyword>
<evidence type="ECO:0000259" key="8">
    <source>
        <dbReference type="SMART" id="SM00813"/>
    </source>
</evidence>
<accession>A0A5B8UQQ8</accession>
<dbReference type="GO" id="GO:0046556">
    <property type="term" value="F:alpha-L-arabinofuranosidase activity"/>
    <property type="evidence" value="ECO:0007669"/>
    <property type="project" value="UniProtKB-EC"/>
</dbReference>
<dbReference type="InterPro" id="IPR055235">
    <property type="entry name" value="ASD1_cat"/>
</dbReference>
<dbReference type="InterPro" id="IPR010720">
    <property type="entry name" value="Alpha-L-AF_C"/>
</dbReference>
<feature type="signal peptide" evidence="7">
    <location>
        <begin position="1"/>
        <end position="18"/>
    </location>
</feature>
<comment type="catalytic activity">
    <reaction evidence="1">
        <text>Hydrolysis of terminal non-reducing alpha-L-arabinofuranoside residues in alpha-L-arabinosides.</text>
        <dbReference type="EC" id="3.2.1.55"/>
    </reaction>
</comment>
<evidence type="ECO:0000256" key="5">
    <source>
        <dbReference type="ARBA" id="ARBA00022801"/>
    </source>
</evidence>
<keyword evidence="5" id="KW-0378">Hydrolase</keyword>
<dbReference type="Pfam" id="PF06964">
    <property type="entry name" value="Alpha-L-AF_C"/>
    <property type="match status" value="1"/>
</dbReference>
<feature type="chain" id="PRO_5022913304" description="non-reducing end alpha-L-arabinofuranosidase" evidence="7">
    <location>
        <begin position="19"/>
        <end position="651"/>
    </location>
</feature>
<dbReference type="SMART" id="SM00813">
    <property type="entry name" value="Alpha-L-AF_C"/>
    <property type="match status" value="1"/>
</dbReference>
<dbReference type="PANTHER" id="PTHR31776">
    <property type="entry name" value="ALPHA-L-ARABINOFURANOSIDASE 1"/>
    <property type="match status" value="1"/>
</dbReference>
<name>A0A5B8UQQ8_9BACT</name>
<dbReference type="KEGG" id="fgg:FSB75_20930"/>
<organism evidence="9 10">
    <name type="scientific">Flavisolibacter ginsenosidimutans</name>
    <dbReference type="NCBI Taxonomy" id="661481"/>
    <lineage>
        <taxon>Bacteria</taxon>
        <taxon>Pseudomonadati</taxon>
        <taxon>Bacteroidota</taxon>
        <taxon>Chitinophagia</taxon>
        <taxon>Chitinophagales</taxon>
        <taxon>Chitinophagaceae</taxon>
        <taxon>Flavisolibacter</taxon>
    </lineage>
</organism>
<sequence>MKKTFLFLSLFFSLSLFAQKKFTVDASKIVAPVSPTMWGIFFEDINFAADGGLYAEMIKNRSFEFPMPMMGWREIKNGGNGKILIENTGNPTSANTRFAHITVNAANGTYGLSNEGFRGMGFKKGEVYNFSIAAKKISGDVKLRIEAVNFLGQKIGEATIANFAGDWKPYAASFTTTDTAFKGRVNLWFEGNGVVEVDRLSLFPKNTWRNRPNGMRSDLVQLLYDMKPGFIRFPGGCIVEGRDLTNRYQWKATVGPVDARKTLMNRWNVEFKNKLTPDYYQSFGLGFFEYFQLAEDVGAEPLPILNCGMACQYNSGEVVAMNELDPYIQDALDLIEFANGATTTKWGKLRADMGHPAPFNLKYMGIGNEQWDEQYIERYKQFHAVLKQKHPEIKLVSAAGPSPDGKLFDYAWTELRKLNADLIDEHYYANPDWFYQHASRYDNYDRKGPKVFAGEYAAQSKGIARTENQNTWQCALAEAAFMTGLERNADVVKMASYAPLFAHVDAWQWSPDLIWFNNLQSYGTPNYYVQKLFSTNKGTDLLSVLEVNETVKGKDSVYASAVFDKKSGDVIVKFVNASSNAVAIETTIRGAKPSKKEAAVQVLSSTDKYTVNSFEAPQAIAPSTEMAAIKDGAVSLSLKPSSLTVVRIQCK</sequence>
<dbReference type="InterPro" id="IPR051563">
    <property type="entry name" value="Glycosyl_Hydrolase_51"/>
</dbReference>
<protein>
    <recommendedName>
        <fullName evidence="3">non-reducing end alpha-L-arabinofuranosidase</fullName>
        <ecNumber evidence="3">3.2.1.55</ecNumber>
    </recommendedName>
</protein>
<comment type="similarity">
    <text evidence="2">Belongs to the glycosyl hydrolase 51 family.</text>
</comment>
<dbReference type="SUPFAM" id="SSF51011">
    <property type="entry name" value="Glycosyl hydrolase domain"/>
    <property type="match status" value="1"/>
</dbReference>
<evidence type="ECO:0000313" key="9">
    <source>
        <dbReference type="EMBL" id="QEC58265.1"/>
    </source>
</evidence>
<keyword evidence="4 7" id="KW-0732">Signal</keyword>
<evidence type="ECO:0000313" key="10">
    <source>
        <dbReference type="Proteomes" id="UP000321204"/>
    </source>
</evidence>
<evidence type="ECO:0000256" key="1">
    <source>
        <dbReference type="ARBA" id="ARBA00001462"/>
    </source>
</evidence>
<dbReference type="InterPro" id="IPR017853">
    <property type="entry name" value="GH"/>
</dbReference>
<dbReference type="Pfam" id="PF22848">
    <property type="entry name" value="ASD1_dom"/>
    <property type="match status" value="1"/>
</dbReference>
<feature type="domain" description="Alpha-L-arabinofuranosidase C-terminal" evidence="8">
    <location>
        <begin position="454"/>
        <end position="642"/>
    </location>
</feature>
<keyword evidence="6" id="KW-0325">Glycoprotein</keyword>
<dbReference type="Gene3D" id="2.60.120.260">
    <property type="entry name" value="Galactose-binding domain-like"/>
    <property type="match status" value="1"/>
</dbReference>
<dbReference type="RefSeq" id="WP_146791439.1">
    <property type="nucleotide sequence ID" value="NZ_BAABIO010000003.1"/>
</dbReference>
<dbReference type="GO" id="GO:0046373">
    <property type="term" value="P:L-arabinose metabolic process"/>
    <property type="evidence" value="ECO:0007669"/>
    <property type="project" value="InterPro"/>
</dbReference>
<dbReference type="OrthoDB" id="9758333at2"/>
<dbReference type="EMBL" id="CP042433">
    <property type="protein sequence ID" value="QEC58265.1"/>
    <property type="molecule type" value="Genomic_DNA"/>
</dbReference>
<dbReference type="InterPro" id="IPR013780">
    <property type="entry name" value="Glyco_hydro_b"/>
</dbReference>
<evidence type="ECO:0000256" key="2">
    <source>
        <dbReference type="ARBA" id="ARBA00007186"/>
    </source>
</evidence>
<dbReference type="Gene3D" id="2.60.40.1180">
    <property type="entry name" value="Golgi alpha-mannosidase II"/>
    <property type="match status" value="1"/>
</dbReference>
<dbReference type="Proteomes" id="UP000321204">
    <property type="component" value="Chromosome"/>
</dbReference>
<proteinExistence type="inferred from homology"/>
<evidence type="ECO:0000256" key="4">
    <source>
        <dbReference type="ARBA" id="ARBA00022729"/>
    </source>
</evidence>
<evidence type="ECO:0000256" key="3">
    <source>
        <dbReference type="ARBA" id="ARBA00012670"/>
    </source>
</evidence>
<dbReference type="EC" id="3.2.1.55" evidence="3"/>
<dbReference type="PANTHER" id="PTHR31776:SF0">
    <property type="entry name" value="ALPHA-L-ARABINOFURANOSIDASE 1"/>
    <property type="match status" value="1"/>
</dbReference>
<evidence type="ECO:0000256" key="6">
    <source>
        <dbReference type="ARBA" id="ARBA00023180"/>
    </source>
</evidence>
<reference evidence="9 10" key="1">
    <citation type="journal article" date="2015" name="Int. J. Syst. Evol. Microbiol.">
        <title>Flavisolibacter ginsenosidimutans sp. nov., with ginsenoside-converting activity isolated from soil used for cultivating ginseng.</title>
        <authorList>
            <person name="Zhao Y."/>
            <person name="Liu Q."/>
            <person name="Kang M.S."/>
            <person name="Jin F."/>
            <person name="Yu H."/>
            <person name="Im W.T."/>
        </authorList>
    </citation>
    <scope>NUCLEOTIDE SEQUENCE [LARGE SCALE GENOMIC DNA]</scope>
    <source>
        <strain evidence="9 10">Gsoil 636</strain>
    </source>
</reference>
<evidence type="ECO:0000256" key="7">
    <source>
        <dbReference type="SAM" id="SignalP"/>
    </source>
</evidence>